<reference evidence="3" key="1">
    <citation type="submission" date="2016-11" db="EMBL/GenBank/DDBJ databases">
        <authorList>
            <person name="Varghese N."/>
            <person name="Submissions S."/>
        </authorList>
    </citation>
    <scope>NUCLEOTIDE SEQUENCE [LARGE SCALE GENOMIC DNA]</scope>
    <source>
        <strain evidence="3">DSM 24786</strain>
    </source>
</reference>
<feature type="transmembrane region" description="Helical" evidence="1">
    <location>
        <begin position="7"/>
        <end position="29"/>
    </location>
</feature>
<gene>
    <name evidence="2" type="ORF">SAMN05660313_01954</name>
</gene>
<evidence type="ECO:0000313" key="3">
    <source>
        <dbReference type="Proteomes" id="UP000183257"/>
    </source>
</evidence>
<evidence type="ECO:0000313" key="2">
    <source>
        <dbReference type="EMBL" id="SFW48159.1"/>
    </source>
</evidence>
<sequence length="143" mass="16833">MKNKTRHWLWNIVIALTLILVVIAFLAHYKNWIKVEDNEFKILSGIYYKELNFTDVNAVEMVDKIPSLERLNGFSVKETEKGIFRDSIYNTEVYIFVDKLSRQKIKVTYNDSLQLFFNVSDSLETEKMYTLFSSKLDSLSSLK</sequence>
<organism evidence="2 3">
    <name type="scientific">Cellulophaga fucicola</name>
    <dbReference type="NCBI Taxonomy" id="76595"/>
    <lineage>
        <taxon>Bacteria</taxon>
        <taxon>Pseudomonadati</taxon>
        <taxon>Bacteroidota</taxon>
        <taxon>Flavobacteriia</taxon>
        <taxon>Flavobacteriales</taxon>
        <taxon>Flavobacteriaceae</taxon>
        <taxon>Cellulophaga</taxon>
    </lineage>
</organism>
<protein>
    <recommendedName>
        <fullName evidence="4">PH domain-containing protein</fullName>
    </recommendedName>
</protein>
<keyword evidence="1" id="KW-0812">Transmembrane</keyword>
<dbReference type="Proteomes" id="UP000183257">
    <property type="component" value="Unassembled WGS sequence"/>
</dbReference>
<name>A0A1K1PKK3_9FLAO</name>
<evidence type="ECO:0000256" key="1">
    <source>
        <dbReference type="SAM" id="Phobius"/>
    </source>
</evidence>
<dbReference type="OrthoDB" id="1441845at2"/>
<dbReference type="RefSeq" id="WP_072303579.1">
    <property type="nucleotide sequence ID" value="NZ_FPIY01000002.1"/>
</dbReference>
<accession>A0A1K1PKK3</accession>
<keyword evidence="1" id="KW-0472">Membrane</keyword>
<proteinExistence type="predicted"/>
<keyword evidence="1" id="KW-1133">Transmembrane helix</keyword>
<dbReference type="AlphaFoldDB" id="A0A1K1PKK3"/>
<evidence type="ECO:0008006" key="4">
    <source>
        <dbReference type="Google" id="ProtNLM"/>
    </source>
</evidence>
<keyword evidence="3" id="KW-1185">Reference proteome</keyword>
<dbReference type="EMBL" id="FPIY01000002">
    <property type="protein sequence ID" value="SFW48159.1"/>
    <property type="molecule type" value="Genomic_DNA"/>
</dbReference>
<dbReference type="STRING" id="76595.SAMN05660313_01954"/>